<evidence type="ECO:0000313" key="3">
    <source>
        <dbReference type="EMBL" id="KAL3309769.1"/>
    </source>
</evidence>
<dbReference type="PANTHER" id="PTHR46708:SF2">
    <property type="entry name" value="FIBRONECTIN TYPE-III DOMAIN-CONTAINING PROTEIN"/>
    <property type="match status" value="1"/>
</dbReference>
<sequence>MEGAKSTTVEAPTSLAATTITGNSIALVWSAPTAKNKISITGYEVVYSGPSGESQTALVKSSIPIITITKLQPCTFYSISVRAVGTQTGGGKIESDLSEPLEIMTTAGTPEPIDSVTVTPINDETVEVVIKDNLNRNCATPLYTVSIRNSDTQFLFASSTLPGKTFVFNGLKSGQNYASASVMVSVQTGTESSNRPNAPTGLSATGSTASSIGISWKAPDTNVTGYAVTYSSESSSGFVRISNAVETSFTITSLNPCTKYTIRLQSINNVSGADLLSRSSSSDVVQHTANAIPSTPHSVTISQLDYTSMLLTISDRNLVTCGSIVYSVEVFVKRNGRIIKIYNALLEPVIGSTVTLLNLNQTIAPEFLAGYTYFARVAAQDITVNIRGFVVVSPDLYMVPPHPAPNSPTGLKSGTVTANTVSLSWTAPTSLISGYRIVYTDPQGFASIHSITSATDSDATLTDLFPCTQYTIYIIALSKDTNPIPSQPSNIIIINTRVMTTSLRRVVLTQTSSTTASLLLFGKLPICPSTYLMTLTTNGIAGEPTSSIDRRKLTQIIDLFL</sequence>
<reference evidence="3 4" key="1">
    <citation type="submission" date="2024-11" db="EMBL/GenBank/DDBJ databases">
        <title>Adaptive evolution of stress response genes in parasites aligns with host niche diversity.</title>
        <authorList>
            <person name="Hahn C."/>
            <person name="Resl P."/>
        </authorList>
    </citation>
    <scope>NUCLEOTIDE SEQUENCE [LARGE SCALE GENOMIC DNA]</scope>
    <source>
        <strain evidence="3">EGGRZ-B1_66</strain>
        <tissue evidence="3">Body</tissue>
    </source>
</reference>
<accession>A0ABD2PR00</accession>
<dbReference type="SUPFAM" id="SSF49265">
    <property type="entry name" value="Fibronectin type III"/>
    <property type="match status" value="3"/>
</dbReference>
<dbReference type="Proteomes" id="UP001626550">
    <property type="component" value="Unassembled WGS sequence"/>
</dbReference>
<evidence type="ECO:0000259" key="2">
    <source>
        <dbReference type="PROSITE" id="PS50853"/>
    </source>
</evidence>
<dbReference type="InterPro" id="IPR013783">
    <property type="entry name" value="Ig-like_fold"/>
</dbReference>
<name>A0ABD2PR00_9PLAT</name>
<dbReference type="PROSITE" id="PS50853">
    <property type="entry name" value="FN3"/>
    <property type="match status" value="3"/>
</dbReference>
<dbReference type="InterPro" id="IPR003961">
    <property type="entry name" value="FN3_dom"/>
</dbReference>
<feature type="domain" description="Fibronectin type-III" evidence="2">
    <location>
        <begin position="198"/>
        <end position="291"/>
    </location>
</feature>
<organism evidence="3 4">
    <name type="scientific">Cichlidogyrus casuarinus</name>
    <dbReference type="NCBI Taxonomy" id="1844966"/>
    <lineage>
        <taxon>Eukaryota</taxon>
        <taxon>Metazoa</taxon>
        <taxon>Spiralia</taxon>
        <taxon>Lophotrochozoa</taxon>
        <taxon>Platyhelminthes</taxon>
        <taxon>Monogenea</taxon>
        <taxon>Monopisthocotylea</taxon>
        <taxon>Dactylogyridea</taxon>
        <taxon>Ancyrocephalidae</taxon>
        <taxon>Cichlidogyrus</taxon>
    </lineage>
</organism>
<dbReference type="InterPro" id="IPR050991">
    <property type="entry name" value="ECM_Regulatory_Proteins"/>
</dbReference>
<dbReference type="AlphaFoldDB" id="A0ABD2PR00"/>
<dbReference type="SMART" id="SM00060">
    <property type="entry name" value="FN3"/>
    <property type="match status" value="3"/>
</dbReference>
<comment type="caution">
    <text evidence="3">The sequence shown here is derived from an EMBL/GenBank/DDBJ whole genome shotgun (WGS) entry which is preliminary data.</text>
</comment>
<dbReference type="Pfam" id="PF00041">
    <property type="entry name" value="fn3"/>
    <property type="match status" value="3"/>
</dbReference>
<dbReference type="EMBL" id="JBJKFK010003559">
    <property type="protein sequence ID" value="KAL3309769.1"/>
    <property type="molecule type" value="Genomic_DNA"/>
</dbReference>
<evidence type="ECO:0000256" key="1">
    <source>
        <dbReference type="ARBA" id="ARBA00022737"/>
    </source>
</evidence>
<dbReference type="InterPro" id="IPR036116">
    <property type="entry name" value="FN3_sf"/>
</dbReference>
<dbReference type="CDD" id="cd00063">
    <property type="entry name" value="FN3"/>
    <property type="match status" value="3"/>
</dbReference>
<protein>
    <submittedName>
        <fullName evidence="3">Fibronectin 1</fullName>
    </submittedName>
</protein>
<proteinExistence type="predicted"/>
<keyword evidence="4" id="KW-1185">Reference proteome</keyword>
<dbReference type="PANTHER" id="PTHR46708">
    <property type="entry name" value="TENASCIN"/>
    <property type="match status" value="1"/>
</dbReference>
<evidence type="ECO:0000313" key="4">
    <source>
        <dbReference type="Proteomes" id="UP001626550"/>
    </source>
</evidence>
<gene>
    <name evidence="3" type="primary">FN1_2</name>
    <name evidence="3" type="ORF">Ciccas_011680</name>
</gene>
<dbReference type="Gene3D" id="2.60.40.10">
    <property type="entry name" value="Immunoglobulins"/>
    <property type="match status" value="3"/>
</dbReference>
<keyword evidence="1" id="KW-0677">Repeat</keyword>
<feature type="domain" description="Fibronectin type-III" evidence="2">
    <location>
        <begin position="11"/>
        <end position="112"/>
    </location>
</feature>
<feature type="domain" description="Fibronectin type-III" evidence="2">
    <location>
        <begin position="407"/>
        <end position="499"/>
    </location>
</feature>